<dbReference type="EMBL" id="CM042050">
    <property type="protein sequence ID" value="KAI3733477.1"/>
    <property type="molecule type" value="Genomic_DNA"/>
</dbReference>
<dbReference type="Proteomes" id="UP001055879">
    <property type="component" value="Linkage Group LG04"/>
</dbReference>
<proteinExistence type="predicted"/>
<protein>
    <submittedName>
        <fullName evidence="1">Uncharacterized protein</fullName>
    </submittedName>
</protein>
<reference evidence="1 2" key="2">
    <citation type="journal article" date="2022" name="Mol. Ecol. Resour.">
        <title>The genomes of chicory, endive, great burdock and yacon provide insights into Asteraceae paleo-polyploidization history and plant inulin production.</title>
        <authorList>
            <person name="Fan W."/>
            <person name="Wang S."/>
            <person name="Wang H."/>
            <person name="Wang A."/>
            <person name="Jiang F."/>
            <person name="Liu H."/>
            <person name="Zhao H."/>
            <person name="Xu D."/>
            <person name="Zhang Y."/>
        </authorList>
    </citation>
    <scope>NUCLEOTIDE SEQUENCE [LARGE SCALE GENOMIC DNA]</scope>
    <source>
        <strain evidence="2">cv. Niubang</strain>
    </source>
</reference>
<name>A0ACB9CGR9_ARCLA</name>
<accession>A0ACB9CGR9</accession>
<reference evidence="2" key="1">
    <citation type="journal article" date="2022" name="Mol. Ecol. Resour.">
        <title>The genomes of chicory, endive, great burdock and yacon provide insights into Asteraceae palaeo-polyploidization history and plant inulin production.</title>
        <authorList>
            <person name="Fan W."/>
            <person name="Wang S."/>
            <person name="Wang H."/>
            <person name="Wang A."/>
            <person name="Jiang F."/>
            <person name="Liu H."/>
            <person name="Zhao H."/>
            <person name="Xu D."/>
            <person name="Zhang Y."/>
        </authorList>
    </citation>
    <scope>NUCLEOTIDE SEQUENCE [LARGE SCALE GENOMIC DNA]</scope>
    <source>
        <strain evidence="2">cv. Niubang</strain>
    </source>
</reference>
<evidence type="ECO:0000313" key="2">
    <source>
        <dbReference type="Proteomes" id="UP001055879"/>
    </source>
</evidence>
<organism evidence="1 2">
    <name type="scientific">Arctium lappa</name>
    <name type="common">Greater burdock</name>
    <name type="synonym">Lappa major</name>
    <dbReference type="NCBI Taxonomy" id="4217"/>
    <lineage>
        <taxon>Eukaryota</taxon>
        <taxon>Viridiplantae</taxon>
        <taxon>Streptophyta</taxon>
        <taxon>Embryophyta</taxon>
        <taxon>Tracheophyta</taxon>
        <taxon>Spermatophyta</taxon>
        <taxon>Magnoliopsida</taxon>
        <taxon>eudicotyledons</taxon>
        <taxon>Gunneridae</taxon>
        <taxon>Pentapetalae</taxon>
        <taxon>asterids</taxon>
        <taxon>campanulids</taxon>
        <taxon>Asterales</taxon>
        <taxon>Asteraceae</taxon>
        <taxon>Carduoideae</taxon>
        <taxon>Cardueae</taxon>
        <taxon>Arctiinae</taxon>
        <taxon>Arctium</taxon>
    </lineage>
</organism>
<comment type="caution">
    <text evidence="1">The sequence shown here is derived from an EMBL/GenBank/DDBJ whole genome shotgun (WGS) entry which is preliminary data.</text>
</comment>
<evidence type="ECO:0000313" key="1">
    <source>
        <dbReference type="EMBL" id="KAI3733477.1"/>
    </source>
</evidence>
<keyword evidence="2" id="KW-1185">Reference proteome</keyword>
<sequence length="396" mass="44297">MGSSYFSAEGFMKAAFIRNMEVVDGQFKRLQIPNVTLWTKSPNCYDITSGHVDNWDGVLAQRDDNIASILTKCDDSIVDILAQRDINRKINKPFVKSIKSLDGDIIDCVLLHFQPAFDVPELKSTVSLNPPPEPSNGQSKVKMESELKQIWSSKGESCPNGTIPIRRTRKDDILRSVPISEFGKKFNTQINADSKNTGHEHAIGYVKGEYYGANVTLNVWAPNVTNQKEFSLSQIWVINEVPNQVINTIEAGWRVNPSVYGDNSPRLFIYWTDPNSKNWWLKVGSSLVGYWPATLFPYLREHATSIEFGGEVYNGETSGSHTSTQMGSGHFPDEGFGKASYIKNIEVVDEKNTLNEASNVNVYAEKPNCYDVTSGFIHDWGNYIYFGGPGNNPKCP</sequence>
<gene>
    <name evidence="1" type="ORF">L6452_12920</name>
</gene>